<evidence type="ECO:0008006" key="5">
    <source>
        <dbReference type="Google" id="ProtNLM"/>
    </source>
</evidence>
<dbReference type="Proteomes" id="UP001642484">
    <property type="component" value="Unassembled WGS sequence"/>
</dbReference>
<dbReference type="InterPro" id="IPR011989">
    <property type="entry name" value="ARM-like"/>
</dbReference>
<dbReference type="EMBL" id="CAXAMN010023373">
    <property type="protein sequence ID" value="CAK9077277.1"/>
    <property type="molecule type" value="Genomic_DNA"/>
</dbReference>
<dbReference type="InterPro" id="IPR016024">
    <property type="entry name" value="ARM-type_fold"/>
</dbReference>
<dbReference type="Pfam" id="PF02985">
    <property type="entry name" value="HEAT"/>
    <property type="match status" value="1"/>
</dbReference>
<evidence type="ECO:0000256" key="1">
    <source>
        <dbReference type="ARBA" id="ARBA00022737"/>
    </source>
</evidence>
<keyword evidence="4" id="KW-1185">Reference proteome</keyword>
<keyword evidence="1" id="KW-0677">Repeat</keyword>
<proteinExistence type="predicted"/>
<dbReference type="InterPro" id="IPR000357">
    <property type="entry name" value="HEAT"/>
</dbReference>
<reference evidence="2 4" key="1">
    <citation type="submission" date="2024-02" db="EMBL/GenBank/DDBJ databases">
        <authorList>
            <person name="Chen Y."/>
            <person name="Shah S."/>
            <person name="Dougan E. K."/>
            <person name="Thang M."/>
            <person name="Chan C."/>
        </authorList>
    </citation>
    <scope>NUCLEOTIDE SEQUENCE [LARGE SCALE GENOMIC DNA]</scope>
</reference>
<sequence length="249" mass="27581">MIAKLKEQRSSQEPPESKRLVEIPANDFSKLVEMLTHPDELVSSAASKALSSLSSEDLVEHFPKLLELLNDPVEQVWFAAWNALCMVSPEEFAEHSNDLVQLATEESLRNLPAETLVELLERSWLHCGWLHGAGCDALCSTSREQLAKHVSKMDDIHRAALKALSLNLSTDQLLEMLKDSDKQVRFAACKALSTLSVDSFRLPAEHARILRDMRDSCPAANEVLSRDGSAGSGTTMSDRLVRCGAIRVF</sequence>
<accession>A0ABP0PML5</accession>
<dbReference type="EMBL" id="CAXAMN010023384">
    <property type="protein sequence ID" value="CAK9077348.1"/>
    <property type="molecule type" value="Genomic_DNA"/>
</dbReference>
<organism evidence="2 4">
    <name type="scientific">Durusdinium trenchii</name>
    <dbReference type="NCBI Taxonomy" id="1381693"/>
    <lineage>
        <taxon>Eukaryota</taxon>
        <taxon>Sar</taxon>
        <taxon>Alveolata</taxon>
        <taxon>Dinophyceae</taxon>
        <taxon>Suessiales</taxon>
        <taxon>Symbiodiniaceae</taxon>
        <taxon>Durusdinium</taxon>
    </lineage>
</organism>
<evidence type="ECO:0000313" key="2">
    <source>
        <dbReference type="EMBL" id="CAK9077277.1"/>
    </source>
</evidence>
<gene>
    <name evidence="2" type="ORF">CCMP2556_LOCUS38101</name>
    <name evidence="3" type="ORF">CCMP2556_LOCUS38132</name>
</gene>
<name>A0ABP0PML5_9DINO</name>
<protein>
    <recommendedName>
        <fullName evidence="5">HEAT repeat domain-containing protein</fullName>
    </recommendedName>
</protein>
<comment type="caution">
    <text evidence="2">The sequence shown here is derived from an EMBL/GenBank/DDBJ whole genome shotgun (WGS) entry which is preliminary data.</text>
</comment>
<evidence type="ECO:0000313" key="3">
    <source>
        <dbReference type="EMBL" id="CAK9077348.1"/>
    </source>
</evidence>
<evidence type="ECO:0000313" key="4">
    <source>
        <dbReference type="Proteomes" id="UP001642484"/>
    </source>
</evidence>
<dbReference type="SUPFAM" id="SSF48371">
    <property type="entry name" value="ARM repeat"/>
    <property type="match status" value="1"/>
</dbReference>
<dbReference type="Gene3D" id="1.25.10.10">
    <property type="entry name" value="Leucine-rich Repeat Variant"/>
    <property type="match status" value="2"/>
</dbReference>